<feature type="compositionally biased region" description="Low complexity" evidence="2">
    <location>
        <begin position="321"/>
        <end position="354"/>
    </location>
</feature>
<dbReference type="SMART" id="SM00268">
    <property type="entry name" value="ACTIN"/>
    <property type="match status" value="1"/>
</dbReference>
<evidence type="ECO:0000313" key="4">
    <source>
        <dbReference type="Proteomes" id="UP000703269"/>
    </source>
</evidence>
<dbReference type="SUPFAM" id="SSF53067">
    <property type="entry name" value="Actin-like ATPase domain"/>
    <property type="match status" value="2"/>
</dbReference>
<dbReference type="OrthoDB" id="337660at2759"/>
<evidence type="ECO:0000313" key="3">
    <source>
        <dbReference type="EMBL" id="GJE94573.1"/>
    </source>
</evidence>
<gene>
    <name evidence="3" type="ORF">PsYK624_107430</name>
</gene>
<dbReference type="Gene3D" id="3.30.420.40">
    <property type="match status" value="4"/>
</dbReference>
<dbReference type="CDD" id="cd10207">
    <property type="entry name" value="ASKHA_NBD_Arp10"/>
    <property type="match status" value="1"/>
</dbReference>
<dbReference type="EMBL" id="BPQB01000041">
    <property type="protein sequence ID" value="GJE94573.1"/>
    <property type="molecule type" value="Genomic_DNA"/>
</dbReference>
<sequence length="636" mass="67628">MSTTPAGTPRRPTAHYESTTPLATPQTTRTAATANIIQSSPHYSTTRRHSLYGTEDRIILDPGSCVWRVGFSGEGKPRDVFLAGADTGKPLWTLNRATAPGAREEEDKLLEARLQKCLRAVFHDSLLTDPKSRKVIIIEQPLLPLHIKEALARILFNNLQVPSISFASSHLLALLAAGRITGLVVDCGHLESIALPIYSSRPLFPHLKSSPLAGSRFSSHLRALLLLFGTYHPPPESLTSSNATPTTSRATRVPEAVLTDAVIENVKTRCCFVGEALETDIRPAYTATYDYDTPSAPSEATRSDAGISESGYTMVSGEAPSEVQSQASASNASESQQGVPPSSDFSVVPSVAPSTLDRPKPGESHLQALANLYQRHSTATDLHIRVEPPPSQQQGTGRGTLVIPGWIRERAAEVLFEGGDVDESSVAEVILDSLLKVPVDLRKSLASAILVVGGTPMLPGFIPRLHAELLRTLTRQTSPVPTPGARGRPRAQGYDRYAPLRSLAAHIAILNNPTPPPPASSRAVANAGKAPAFTSACMAWVGGSLAGALKTGGAEVAREKWDEADALVDEDDDDAMEVSPVTPRSAARSILPDWTRSPLPVGAPPANAKPAAAPVPEMAPEPAMHIDFASPRAQAV</sequence>
<feature type="region of interest" description="Disordered" evidence="2">
    <location>
        <begin position="1"/>
        <end position="26"/>
    </location>
</feature>
<comment type="similarity">
    <text evidence="1">Belongs to the actin family.</text>
</comment>
<feature type="compositionally biased region" description="Low complexity" evidence="2">
    <location>
        <begin position="1"/>
        <end position="11"/>
    </location>
</feature>
<dbReference type="InterPro" id="IPR043129">
    <property type="entry name" value="ATPase_NBD"/>
</dbReference>
<evidence type="ECO:0000256" key="1">
    <source>
        <dbReference type="RuleBase" id="RU000487"/>
    </source>
</evidence>
<comment type="caution">
    <text evidence="3">The sequence shown here is derived from an EMBL/GenBank/DDBJ whole genome shotgun (WGS) entry which is preliminary data.</text>
</comment>
<dbReference type="InterPro" id="IPR004000">
    <property type="entry name" value="Actin"/>
</dbReference>
<dbReference type="AlphaFoldDB" id="A0A9P3LH52"/>
<dbReference type="Gene3D" id="3.90.640.10">
    <property type="entry name" value="Actin, Chain A, domain 4"/>
    <property type="match status" value="2"/>
</dbReference>
<accession>A0A9P3LH52</accession>
<evidence type="ECO:0000256" key="2">
    <source>
        <dbReference type="SAM" id="MobiDB-lite"/>
    </source>
</evidence>
<feature type="compositionally biased region" description="Low complexity" evidence="2">
    <location>
        <begin position="604"/>
        <end position="616"/>
    </location>
</feature>
<dbReference type="Pfam" id="PF00022">
    <property type="entry name" value="Actin"/>
    <property type="match status" value="1"/>
</dbReference>
<protein>
    <submittedName>
        <fullName evidence="3">Actin-domain-containing protein</fullName>
    </submittedName>
</protein>
<feature type="region of interest" description="Disordered" evidence="2">
    <location>
        <begin position="310"/>
        <end position="362"/>
    </location>
</feature>
<reference evidence="3 4" key="1">
    <citation type="submission" date="2021-08" db="EMBL/GenBank/DDBJ databases">
        <title>Draft Genome Sequence of Phanerochaete sordida strain YK-624.</title>
        <authorList>
            <person name="Mori T."/>
            <person name="Dohra H."/>
            <person name="Suzuki T."/>
            <person name="Kawagishi H."/>
            <person name="Hirai H."/>
        </authorList>
    </citation>
    <scope>NUCLEOTIDE SEQUENCE [LARGE SCALE GENOMIC DNA]</scope>
    <source>
        <strain evidence="3 4">YK-624</strain>
    </source>
</reference>
<organism evidence="3 4">
    <name type="scientific">Phanerochaete sordida</name>
    <dbReference type="NCBI Taxonomy" id="48140"/>
    <lineage>
        <taxon>Eukaryota</taxon>
        <taxon>Fungi</taxon>
        <taxon>Dikarya</taxon>
        <taxon>Basidiomycota</taxon>
        <taxon>Agaricomycotina</taxon>
        <taxon>Agaricomycetes</taxon>
        <taxon>Polyporales</taxon>
        <taxon>Phanerochaetaceae</taxon>
        <taxon>Phanerochaete</taxon>
    </lineage>
</organism>
<feature type="region of interest" description="Disordered" evidence="2">
    <location>
        <begin position="596"/>
        <end position="616"/>
    </location>
</feature>
<name>A0A9P3LH52_9APHY</name>
<dbReference type="Proteomes" id="UP000703269">
    <property type="component" value="Unassembled WGS sequence"/>
</dbReference>
<keyword evidence="4" id="KW-1185">Reference proteome</keyword>
<proteinExistence type="inferred from homology"/>
<dbReference type="PANTHER" id="PTHR11937">
    <property type="entry name" value="ACTIN"/>
    <property type="match status" value="1"/>
</dbReference>